<keyword evidence="2" id="KW-0808">Transferase</keyword>
<evidence type="ECO:0000313" key="6">
    <source>
        <dbReference type="EMBL" id="HHP82518.1"/>
    </source>
</evidence>
<dbReference type="AlphaFoldDB" id="A0A7C5YZ72"/>
<dbReference type="InterPro" id="IPR053485">
    <property type="entry name" value="tRNA_guanine-N2-MTase"/>
</dbReference>
<dbReference type="CDD" id="cd11715">
    <property type="entry name" value="THUMP_AdoMetMT"/>
    <property type="match status" value="1"/>
</dbReference>
<proteinExistence type="predicted"/>
<keyword evidence="2" id="KW-0489">Methyltransferase</keyword>
<dbReference type="InterPro" id="IPR029063">
    <property type="entry name" value="SAM-dependent_MTases_sf"/>
</dbReference>
<keyword evidence="4" id="KW-0694">RNA-binding</keyword>
<evidence type="ECO:0000256" key="3">
    <source>
        <dbReference type="ARBA" id="ARBA00022694"/>
    </source>
</evidence>
<dbReference type="NCBIfam" id="NF040721">
    <property type="entry name" value="Trm14_Arch"/>
    <property type="match status" value="1"/>
</dbReference>
<organism evidence="7">
    <name type="scientific">Ignisphaera aggregans</name>
    <dbReference type="NCBI Taxonomy" id="334771"/>
    <lineage>
        <taxon>Archaea</taxon>
        <taxon>Thermoproteota</taxon>
        <taxon>Thermoprotei</taxon>
        <taxon>Desulfurococcales</taxon>
        <taxon>Desulfurococcaceae</taxon>
        <taxon>Ignisphaera</taxon>
    </lineage>
</organism>
<comment type="caution">
    <text evidence="7">The sequence shown here is derived from an EMBL/GenBank/DDBJ whole genome shotgun (WGS) entry which is preliminary data.</text>
</comment>
<evidence type="ECO:0000259" key="5">
    <source>
        <dbReference type="PROSITE" id="PS51165"/>
    </source>
</evidence>
<reference evidence="7" key="1">
    <citation type="journal article" date="2020" name="mSystems">
        <title>Genome- and Community-Level Interaction Insights into Carbon Utilization and Element Cycling Functions of Hydrothermarchaeota in Hydrothermal Sediment.</title>
        <authorList>
            <person name="Zhou Z."/>
            <person name="Liu Y."/>
            <person name="Xu W."/>
            <person name="Pan J."/>
            <person name="Luo Z.H."/>
            <person name="Li M."/>
        </authorList>
    </citation>
    <scope>NUCLEOTIDE SEQUENCE [LARGE SCALE GENOMIC DNA]</scope>
    <source>
        <strain evidence="7">SpSt-1</strain>
        <strain evidence="6">SpSt-1121</strain>
    </source>
</reference>
<dbReference type="SUPFAM" id="SSF143437">
    <property type="entry name" value="THUMP domain-like"/>
    <property type="match status" value="1"/>
</dbReference>
<dbReference type="GO" id="GO:0005737">
    <property type="term" value="C:cytoplasm"/>
    <property type="evidence" value="ECO:0007669"/>
    <property type="project" value="UniProtKB-SubCell"/>
</dbReference>
<dbReference type="PANTHER" id="PTHR14911:SF13">
    <property type="entry name" value="TRNA (GUANINE(6)-N2)-METHYLTRANSFERASE THUMP3"/>
    <property type="match status" value="1"/>
</dbReference>
<dbReference type="GO" id="GO:0030488">
    <property type="term" value="P:tRNA methylation"/>
    <property type="evidence" value="ECO:0007669"/>
    <property type="project" value="TreeGrafter"/>
</dbReference>
<evidence type="ECO:0000256" key="2">
    <source>
        <dbReference type="ARBA" id="ARBA00022603"/>
    </source>
</evidence>
<keyword evidence="3" id="KW-0819">tRNA processing</keyword>
<dbReference type="InterPro" id="IPR004114">
    <property type="entry name" value="THUMP_dom"/>
</dbReference>
<evidence type="ECO:0000313" key="7">
    <source>
        <dbReference type="EMBL" id="HHR95259.1"/>
    </source>
</evidence>
<dbReference type="Gene3D" id="3.40.50.150">
    <property type="entry name" value="Vaccinia Virus protein VP39"/>
    <property type="match status" value="1"/>
</dbReference>
<dbReference type="EMBL" id="DRUB01000001">
    <property type="protein sequence ID" value="HHR95259.1"/>
    <property type="molecule type" value="Genomic_DNA"/>
</dbReference>
<dbReference type="PANTHER" id="PTHR14911">
    <property type="entry name" value="THUMP DOMAIN-CONTAINING"/>
    <property type="match status" value="1"/>
</dbReference>
<name>A0A7C5YZ72_9CREN</name>
<dbReference type="SUPFAM" id="SSF53335">
    <property type="entry name" value="S-adenosyl-L-methionine-dependent methyltransferases"/>
    <property type="match status" value="1"/>
</dbReference>
<evidence type="ECO:0000256" key="1">
    <source>
        <dbReference type="ARBA" id="ARBA00004496"/>
    </source>
</evidence>
<dbReference type="EMBL" id="DRZI01000331">
    <property type="protein sequence ID" value="HHP82518.1"/>
    <property type="molecule type" value="Genomic_DNA"/>
</dbReference>
<protein>
    <recommendedName>
        <fullName evidence="5">THUMP domain-containing protein</fullName>
    </recommendedName>
</protein>
<dbReference type="InterPro" id="IPR000241">
    <property type="entry name" value="RlmKL-like_Mtase"/>
</dbReference>
<gene>
    <name evidence="7" type="ORF">ENL47_00130</name>
    <name evidence="6" type="ORF">ENM84_07650</name>
</gene>
<dbReference type="GO" id="GO:0003723">
    <property type="term" value="F:RNA binding"/>
    <property type="evidence" value="ECO:0007669"/>
    <property type="project" value="UniProtKB-UniRule"/>
</dbReference>
<evidence type="ECO:0000256" key="4">
    <source>
        <dbReference type="PROSITE-ProRule" id="PRU00529"/>
    </source>
</evidence>
<sequence length="386" mass="43804">MMFLVTCDTGFEHVLANELIELTNGTIKHISSGRIFIDIPRNSFINVFRSRTANNIYMLINIFNGITTLEGIYKAIKSLEFRDFIDPQQSFAIRSERIGEHSFTSIDISRAAGQAVIDSYMASKNIRLKVDLDNPDVEIYVELNGDRLLVGFALVRTSMHIRRYRLFNHPAALKPTIAASMLRLVEWNPKEGLVDPMCGGGTIVIEAALISKNIEIPCINRQSINMDISRKIMYTIDEELEKLCRTIIERDYHRAHIGIDLNPRFVEGAIINAKNGGVDDVVLFLKGDSIELIPKIKKIEYELGAELSVAVFNPPYGYRMKLAKLSELYKRTLEILRDHKFKRASFITSAIKIAENILTKLSDVSVNRIRVIHGTLPSNVYIINFK</sequence>
<dbReference type="Pfam" id="PF02926">
    <property type="entry name" value="THUMP"/>
    <property type="match status" value="1"/>
</dbReference>
<feature type="domain" description="THUMP" evidence="5">
    <location>
        <begin position="42"/>
        <end position="154"/>
    </location>
</feature>
<dbReference type="PROSITE" id="PS51165">
    <property type="entry name" value="THUMP"/>
    <property type="match status" value="1"/>
</dbReference>
<accession>A0A7C5YZ72</accession>
<comment type="subcellular location">
    <subcellularLocation>
        <location evidence="1">Cytoplasm</location>
    </subcellularLocation>
</comment>
<dbReference type="Pfam" id="PF01170">
    <property type="entry name" value="UPF0020"/>
    <property type="match status" value="1"/>
</dbReference>
<dbReference type="Gene3D" id="3.30.2130.30">
    <property type="match status" value="1"/>
</dbReference>
<dbReference type="GO" id="GO:0016423">
    <property type="term" value="F:tRNA (guanine) methyltransferase activity"/>
    <property type="evidence" value="ECO:0007669"/>
    <property type="project" value="TreeGrafter"/>
</dbReference>
<dbReference type="SMART" id="SM00981">
    <property type="entry name" value="THUMP"/>
    <property type="match status" value="1"/>
</dbReference>
<dbReference type="CDD" id="cd02440">
    <property type="entry name" value="AdoMet_MTases"/>
    <property type="match status" value="1"/>
</dbReference>